<evidence type="ECO:0000256" key="11">
    <source>
        <dbReference type="ARBA" id="ARBA00023286"/>
    </source>
</evidence>
<dbReference type="InterPro" id="IPR001828">
    <property type="entry name" value="ANF_lig-bd_rcpt"/>
</dbReference>
<dbReference type="SMART" id="SM00079">
    <property type="entry name" value="PBPe"/>
    <property type="match status" value="1"/>
</dbReference>
<comment type="subcellular location">
    <subcellularLocation>
        <location evidence="1">Membrane</location>
        <topology evidence="1">Multi-pass membrane protein</topology>
    </subcellularLocation>
</comment>
<dbReference type="FunFam" id="1.10.287.70:FF:000037">
    <property type="entry name" value="Glutamate receptor"/>
    <property type="match status" value="1"/>
</dbReference>
<dbReference type="Pfam" id="PF00060">
    <property type="entry name" value="Lig_chan"/>
    <property type="match status" value="1"/>
</dbReference>
<dbReference type="SUPFAM" id="SSF53850">
    <property type="entry name" value="Periplasmic binding protein-like II"/>
    <property type="match status" value="1"/>
</dbReference>
<evidence type="ECO:0000256" key="2">
    <source>
        <dbReference type="ARBA" id="ARBA00008685"/>
    </source>
</evidence>
<dbReference type="SUPFAM" id="SSF53822">
    <property type="entry name" value="Periplasmic binding protein-like I"/>
    <property type="match status" value="1"/>
</dbReference>
<keyword evidence="16" id="KW-1185">Reference proteome</keyword>
<dbReference type="Gene3D" id="1.10.287.70">
    <property type="match status" value="1"/>
</dbReference>
<evidence type="ECO:0000256" key="12">
    <source>
        <dbReference type="ARBA" id="ARBA00023303"/>
    </source>
</evidence>
<evidence type="ECO:0000256" key="1">
    <source>
        <dbReference type="ARBA" id="ARBA00004141"/>
    </source>
</evidence>
<keyword evidence="8 13" id="KW-0472">Membrane</keyword>
<feature type="transmembrane region" description="Helical" evidence="13">
    <location>
        <begin position="525"/>
        <end position="546"/>
    </location>
</feature>
<evidence type="ECO:0000256" key="7">
    <source>
        <dbReference type="ARBA" id="ARBA00023065"/>
    </source>
</evidence>
<comment type="similarity">
    <text evidence="2">Belongs to the glutamate-gated ion channel (TC 1.A.10.1) family.</text>
</comment>
<dbReference type="OrthoDB" id="5984008at2759"/>
<keyword evidence="11" id="KW-1071">Ligand-gated ion channel</keyword>
<dbReference type="GO" id="GO:0015276">
    <property type="term" value="F:ligand-gated monoatomic ion channel activity"/>
    <property type="evidence" value="ECO:0007669"/>
    <property type="project" value="InterPro"/>
</dbReference>
<evidence type="ECO:0000313" key="16">
    <source>
        <dbReference type="Proteomes" id="UP000250321"/>
    </source>
</evidence>
<dbReference type="PANTHER" id="PTHR18966">
    <property type="entry name" value="IONOTROPIC GLUTAMATE RECEPTOR"/>
    <property type="match status" value="1"/>
</dbReference>
<sequence length="583" mass="66477">MHAMDSTVNESIQGVLGFKSCIPASTSLHNLTSRLRRKFYKEEPGIEVREVSPNGIWAYDATWALAEAVERAKIKNSTRSSQHGVMLLREILQKRSKGLSGEIQFLNGKLISGALFGMVNVIGKEERRSKIWPSRERNTKELHLLNDRRNLLSTYDLKRIVWPRGSKAIMKSSKRRLSNEIKLRIGVPVKLGFKELVDVFKAVIEALPYKVHYEFIPFEDANGNMAGTYNELVYQVHLQKFDAVVGDTTITWNRSLYVDFTVPFTDLGTGTLVPKEDETMWIFLKPLSADLWITSAGFFILTGFVVWIIEKPINQEFQGSPSQQIGTIFWFSFSTLVFAHREKLLNNSAKFVVIIWVFVVLILNSSYTATLASMMTVKQIQLNSKLDYVGYQIGTFTKLGLIDFDFKGIEQFNQSEEAYIDALSRGNKPGGASAIIDEIPYIKIFLAKYSSKYSMINTKSTTNGFGFVFPKGSKLAQDMSRQIEILREEGKLLEMEEAWFHSKSNLLFDDKTSDPSALNFHSFRGLFLVSGFSSAFALLLFTVFSLKEKYWHLVKKKYWQHVRKVLSKKVFNENEETTVQDAS</sequence>
<evidence type="ECO:0000256" key="13">
    <source>
        <dbReference type="SAM" id="Phobius"/>
    </source>
</evidence>
<keyword evidence="10" id="KW-0325">Glycoprotein</keyword>
<evidence type="ECO:0000256" key="8">
    <source>
        <dbReference type="ARBA" id="ARBA00023136"/>
    </source>
</evidence>
<dbReference type="AlphaFoldDB" id="A0A314UJ05"/>
<evidence type="ECO:0000256" key="6">
    <source>
        <dbReference type="ARBA" id="ARBA00022989"/>
    </source>
</evidence>
<dbReference type="CDD" id="cd13686">
    <property type="entry name" value="GluR_Plant"/>
    <property type="match status" value="1"/>
</dbReference>
<organism evidence="15 16">
    <name type="scientific">Prunus yedoensis var. nudiflora</name>
    <dbReference type="NCBI Taxonomy" id="2094558"/>
    <lineage>
        <taxon>Eukaryota</taxon>
        <taxon>Viridiplantae</taxon>
        <taxon>Streptophyta</taxon>
        <taxon>Embryophyta</taxon>
        <taxon>Tracheophyta</taxon>
        <taxon>Spermatophyta</taxon>
        <taxon>Magnoliopsida</taxon>
        <taxon>eudicotyledons</taxon>
        <taxon>Gunneridae</taxon>
        <taxon>Pentapetalae</taxon>
        <taxon>rosids</taxon>
        <taxon>fabids</taxon>
        <taxon>Rosales</taxon>
        <taxon>Rosaceae</taxon>
        <taxon>Amygdaloideae</taxon>
        <taxon>Amygdaleae</taxon>
        <taxon>Prunus</taxon>
    </lineage>
</organism>
<dbReference type="GO" id="GO:0016020">
    <property type="term" value="C:membrane"/>
    <property type="evidence" value="ECO:0007669"/>
    <property type="project" value="UniProtKB-SubCell"/>
</dbReference>
<proteinExistence type="inferred from homology"/>
<protein>
    <submittedName>
        <fullName evidence="15">Glutamate receptor 1.3</fullName>
    </submittedName>
</protein>
<name>A0A314UJ05_PRUYE</name>
<accession>A0A314UJ05</accession>
<keyword evidence="9 15" id="KW-0675">Receptor</keyword>
<keyword evidence="7" id="KW-0406">Ion transport</keyword>
<keyword evidence="4 13" id="KW-0812">Transmembrane</keyword>
<reference evidence="15 16" key="1">
    <citation type="submission" date="2018-02" db="EMBL/GenBank/DDBJ databases">
        <title>Draft genome of wild Prunus yedoensis var. nudiflora.</title>
        <authorList>
            <person name="Baek S."/>
            <person name="Kim J.-H."/>
            <person name="Choi K."/>
            <person name="Kim G.-B."/>
            <person name="Cho A."/>
            <person name="Jang H."/>
            <person name="Shin C.-H."/>
            <person name="Yu H.-J."/>
            <person name="Mun J.-H."/>
        </authorList>
    </citation>
    <scope>NUCLEOTIDE SEQUENCE [LARGE SCALE GENOMIC DNA]</scope>
    <source>
        <strain evidence="16">cv. Jeju island</strain>
        <tissue evidence="15">Leaf</tissue>
    </source>
</reference>
<dbReference type="InterPro" id="IPR001320">
    <property type="entry name" value="Iontro_rcpt_C"/>
</dbReference>
<evidence type="ECO:0000256" key="10">
    <source>
        <dbReference type="ARBA" id="ARBA00023180"/>
    </source>
</evidence>
<dbReference type="Gene3D" id="3.40.50.2300">
    <property type="match status" value="1"/>
</dbReference>
<evidence type="ECO:0000256" key="9">
    <source>
        <dbReference type="ARBA" id="ARBA00023170"/>
    </source>
</evidence>
<dbReference type="EMBL" id="PJQY01003442">
    <property type="protein sequence ID" value="PQM37467.1"/>
    <property type="molecule type" value="Genomic_DNA"/>
</dbReference>
<comment type="caution">
    <text evidence="15">The sequence shown here is derived from an EMBL/GenBank/DDBJ whole genome shotgun (WGS) entry which is preliminary data.</text>
</comment>
<evidence type="ECO:0000256" key="3">
    <source>
        <dbReference type="ARBA" id="ARBA00022448"/>
    </source>
</evidence>
<evidence type="ECO:0000256" key="4">
    <source>
        <dbReference type="ARBA" id="ARBA00022692"/>
    </source>
</evidence>
<dbReference type="Proteomes" id="UP000250321">
    <property type="component" value="Unassembled WGS sequence"/>
</dbReference>
<feature type="transmembrane region" description="Helical" evidence="13">
    <location>
        <begin position="289"/>
        <end position="309"/>
    </location>
</feature>
<dbReference type="InterPro" id="IPR015683">
    <property type="entry name" value="Ionotropic_Glu_rcpt"/>
</dbReference>
<keyword evidence="12" id="KW-0407">Ion channel</keyword>
<dbReference type="InterPro" id="IPR028082">
    <property type="entry name" value="Peripla_BP_I"/>
</dbReference>
<keyword evidence="3" id="KW-0813">Transport</keyword>
<feature type="transmembrane region" description="Helical" evidence="13">
    <location>
        <begin position="351"/>
        <end position="375"/>
    </location>
</feature>
<keyword evidence="6 13" id="KW-1133">Transmembrane helix</keyword>
<dbReference type="Gene3D" id="3.40.190.10">
    <property type="entry name" value="Periplasmic binding protein-like II"/>
    <property type="match status" value="3"/>
</dbReference>
<feature type="domain" description="Ionotropic glutamate receptor C-terminal" evidence="14">
    <location>
        <begin position="182"/>
        <end position="502"/>
    </location>
</feature>
<evidence type="ECO:0000259" key="14">
    <source>
        <dbReference type="SMART" id="SM00079"/>
    </source>
</evidence>
<evidence type="ECO:0000313" key="15">
    <source>
        <dbReference type="EMBL" id="PQM37467.1"/>
    </source>
</evidence>
<evidence type="ECO:0000256" key="5">
    <source>
        <dbReference type="ARBA" id="ARBA00022729"/>
    </source>
</evidence>
<dbReference type="Pfam" id="PF01094">
    <property type="entry name" value="ANF_receptor"/>
    <property type="match status" value="1"/>
</dbReference>
<gene>
    <name evidence="15" type="ORF">Pyn_35627</name>
</gene>
<keyword evidence="5" id="KW-0732">Signal</keyword>